<evidence type="ECO:0000313" key="2">
    <source>
        <dbReference type="EMBL" id="SMQ13216.1"/>
    </source>
</evidence>
<keyword evidence="1" id="KW-1133">Transmembrane helix</keyword>
<sequence length="528" mass="60818">MSTLKKVTLFKWLNLNKYFFEFKKEINHYFNQQAIYPLLFISGIYLLAYSALFLANVYFGDDVSRSVTGERGWDNFSRHTTNFLATILNFSPKLTDIYPLNQLIATAIMAVSSYVLARLFLQGKHNYHIFAASTILGLNPYFLANISYKYDSPFMALAILSTIFPFIFWKNRALFSVISVLSLLVMWTTYQAANSIYMQVMICLVMMSYFQNGTMNKQINKNIIAAILSFCAAVIIFKLFFYQKSTEAYVDTGLASSLGIALLNLHIYIKEITSYFSHSSTIIFCEAILLIFFYHVFNRTKARKDFIIAIMTTILMLVFSYGLYFILDRPLFEPRAYNGIGAFFALLAIMNISLSSQFLLTKIAKWVNGLLIFNLMIIALSYGNALKEYKKYANFRVELVMSDLNHLPIDSFNYQKPIQIKSNPLSDLSSVTQNNAIVFPVIDKLISGQGFWHGTYTIATHYFPDNTYDTHLLIRKHRVRGCDMNNKNAPIIRTIDTIHHTIYQYPDNCFQVEFKQMRPESAIQSPKN</sequence>
<dbReference type="STRING" id="1522312.GCA_900177895_02000"/>
<gene>
    <name evidence="3" type="ORF">KEBURONENSIS_00274</name>
    <name evidence="2" type="ORF">KEBURONENSIS_00443</name>
</gene>
<keyword evidence="4" id="KW-1185">Reference proteome</keyword>
<name>A0A238HJ72_9NEIS</name>
<feature type="transmembrane region" description="Helical" evidence="1">
    <location>
        <begin position="127"/>
        <end position="144"/>
    </location>
</feature>
<feature type="transmembrane region" description="Helical" evidence="1">
    <location>
        <begin position="150"/>
        <end position="168"/>
    </location>
</feature>
<organism evidence="2">
    <name type="scientific">Kingella negevensis</name>
    <dbReference type="NCBI Taxonomy" id="1522312"/>
    <lineage>
        <taxon>Bacteria</taxon>
        <taxon>Pseudomonadati</taxon>
        <taxon>Pseudomonadota</taxon>
        <taxon>Betaproteobacteria</taxon>
        <taxon>Neisseriales</taxon>
        <taxon>Neisseriaceae</taxon>
        <taxon>Kingella</taxon>
    </lineage>
</organism>
<feature type="transmembrane region" description="Helical" evidence="1">
    <location>
        <begin position="100"/>
        <end position="120"/>
    </location>
</feature>
<proteinExistence type="predicted"/>
<dbReference type="AlphaFoldDB" id="A0A238HJ72"/>
<dbReference type="OrthoDB" id="1317478at2"/>
<dbReference type="Pfam" id="PF14264">
    <property type="entry name" value="Glucos_trans_II"/>
    <property type="match status" value="1"/>
</dbReference>
<feature type="transmembrane region" description="Helical" evidence="1">
    <location>
        <begin position="34"/>
        <end position="59"/>
    </location>
</feature>
<reference evidence="3 4" key="2">
    <citation type="submission" date="2017-06" db="EMBL/GenBank/DDBJ databases">
        <authorList>
            <person name="Kim H.J."/>
            <person name="Triplett B.A."/>
        </authorList>
    </citation>
    <scope>NUCLEOTIDE SEQUENCE [LARGE SCALE GENOMIC DNA]</scope>
    <source>
        <strain evidence="3">Kingella_eburonensis</strain>
    </source>
</reference>
<protein>
    <recommendedName>
        <fullName evidence="5">Glucosyl transferase GtrII</fullName>
    </recommendedName>
</protein>
<feature type="transmembrane region" description="Helical" evidence="1">
    <location>
        <begin position="248"/>
        <end position="268"/>
    </location>
</feature>
<accession>A0A238HJ72</accession>
<keyword evidence="1" id="KW-0472">Membrane</keyword>
<evidence type="ECO:0000313" key="3">
    <source>
        <dbReference type="EMBL" id="SNB73413.1"/>
    </source>
</evidence>
<evidence type="ECO:0000256" key="1">
    <source>
        <dbReference type="SAM" id="Phobius"/>
    </source>
</evidence>
<dbReference type="RefSeq" id="WP_095063210.1">
    <property type="nucleotide sequence ID" value="NZ_FXUV02000032.1"/>
</dbReference>
<feature type="transmembrane region" description="Helical" evidence="1">
    <location>
        <begin position="173"/>
        <end position="190"/>
    </location>
</feature>
<dbReference type="InterPro" id="IPR025686">
    <property type="entry name" value="Glucos_trans_II"/>
</dbReference>
<evidence type="ECO:0008006" key="5">
    <source>
        <dbReference type="Google" id="ProtNLM"/>
    </source>
</evidence>
<feature type="transmembrane region" description="Helical" evidence="1">
    <location>
        <begin position="223"/>
        <end position="242"/>
    </location>
</feature>
<dbReference type="EMBL" id="FXUV02000032">
    <property type="protein sequence ID" value="SNB73413.1"/>
    <property type="molecule type" value="Genomic_DNA"/>
</dbReference>
<feature type="transmembrane region" description="Helical" evidence="1">
    <location>
        <begin position="275"/>
        <end position="294"/>
    </location>
</feature>
<feature type="transmembrane region" description="Helical" evidence="1">
    <location>
        <begin position="366"/>
        <end position="386"/>
    </location>
</feature>
<feature type="transmembrane region" description="Helical" evidence="1">
    <location>
        <begin position="196"/>
        <end position="211"/>
    </location>
</feature>
<keyword evidence="1" id="KW-0812">Transmembrane</keyword>
<evidence type="ECO:0000313" key="4">
    <source>
        <dbReference type="Proteomes" id="UP000215450"/>
    </source>
</evidence>
<dbReference type="EMBL" id="FXUV01000052">
    <property type="protein sequence ID" value="SMQ13216.1"/>
    <property type="molecule type" value="Genomic_DNA"/>
</dbReference>
<dbReference type="Proteomes" id="UP000215450">
    <property type="component" value="Unassembled WGS sequence"/>
</dbReference>
<feature type="transmembrane region" description="Helical" evidence="1">
    <location>
        <begin position="339"/>
        <end position="360"/>
    </location>
</feature>
<reference evidence="2" key="1">
    <citation type="submission" date="2017-05" db="EMBL/GenBank/DDBJ databases">
        <authorList>
            <person name="Song R."/>
            <person name="Chenine A.L."/>
            <person name="Ruprecht R.M."/>
        </authorList>
    </citation>
    <scope>NUCLEOTIDE SEQUENCE</scope>
    <source>
        <strain evidence="2">Kingella_eburonensis</strain>
    </source>
</reference>
<feature type="transmembrane region" description="Helical" evidence="1">
    <location>
        <begin position="306"/>
        <end position="327"/>
    </location>
</feature>